<dbReference type="HAMAP" id="MF_00137">
    <property type="entry name" value="SAICAR_synth"/>
    <property type="match status" value="1"/>
</dbReference>
<dbReference type="InterPro" id="IPR050089">
    <property type="entry name" value="SAICAR_synthetase"/>
</dbReference>
<dbReference type="FunFam" id="3.30.470.20:FF:000006">
    <property type="entry name" value="Phosphoribosylaminoimidazole-succinocarboxamide synthase"/>
    <property type="match status" value="1"/>
</dbReference>
<dbReference type="PANTHER" id="PTHR43599">
    <property type="entry name" value="MULTIFUNCTIONAL PROTEIN ADE2"/>
    <property type="match status" value="1"/>
</dbReference>
<evidence type="ECO:0000256" key="4">
    <source>
        <dbReference type="ARBA" id="ARBA00022741"/>
    </source>
</evidence>
<sequence length="238" mass="27519">MDKKELLYSGKAKSIYKTDDENKLVVEFRDSLTAFDGSKKSEAKNKGYYNAQISRKVFEMLESNDIKTHYIDMISDTEMLVESVEIVPIEVIVRNIAAGSITKKYPMEKGTRFKNPILVLDYKSDEYSDPMINEDIAVALGITDYEEIEKLRSLALKINELLVDYLDKSNLLLPDFKLEFGRKDGELLLADEISCDTCRLWDKETEESMDKDVFRYDKGDLSKVYEEVARRIIPEIFN</sequence>
<evidence type="ECO:0000256" key="3">
    <source>
        <dbReference type="ARBA" id="ARBA00022598"/>
    </source>
</evidence>
<dbReference type="GO" id="GO:0005524">
    <property type="term" value="F:ATP binding"/>
    <property type="evidence" value="ECO:0007669"/>
    <property type="project" value="UniProtKB-KW"/>
</dbReference>
<dbReference type="GO" id="GO:0006189">
    <property type="term" value="P:'de novo' IMP biosynthetic process"/>
    <property type="evidence" value="ECO:0007669"/>
    <property type="project" value="UniProtKB-UniRule"/>
</dbReference>
<dbReference type="Gene3D" id="3.30.470.20">
    <property type="entry name" value="ATP-grasp fold, B domain"/>
    <property type="match status" value="1"/>
</dbReference>
<dbReference type="InterPro" id="IPR001636">
    <property type="entry name" value="SAICAR_synth"/>
</dbReference>
<evidence type="ECO:0000313" key="11">
    <source>
        <dbReference type="Proteomes" id="UP000000391"/>
    </source>
</evidence>
<dbReference type="InterPro" id="IPR028923">
    <property type="entry name" value="SAICAR_synt/ADE2_N"/>
</dbReference>
<dbReference type="CDD" id="cd01415">
    <property type="entry name" value="SAICAR_synt_PurC"/>
    <property type="match status" value="1"/>
</dbReference>
<dbReference type="STRING" id="644295.Metev_2165"/>
<evidence type="ECO:0000256" key="1">
    <source>
        <dbReference type="ARBA" id="ARBA00004672"/>
    </source>
</evidence>
<dbReference type="GO" id="GO:0009236">
    <property type="term" value="P:cobalamin biosynthetic process"/>
    <property type="evidence" value="ECO:0007669"/>
    <property type="project" value="InterPro"/>
</dbReference>
<dbReference type="OrthoDB" id="10775at2157"/>
<keyword evidence="6 8" id="KW-0067">ATP-binding</keyword>
<reference evidence="10 11" key="1">
    <citation type="submission" date="2010-06" db="EMBL/GenBank/DDBJ databases">
        <title>Complete sequence chromosome of Methanohalobium evestigatum Z-7303.</title>
        <authorList>
            <consortium name="US DOE Joint Genome Institute"/>
            <person name="Lucas S."/>
            <person name="Copeland A."/>
            <person name="Lapidus A."/>
            <person name="Cheng J.-F."/>
            <person name="Bruce D."/>
            <person name="Goodwin L."/>
            <person name="Pitluck S."/>
            <person name="Saunders E."/>
            <person name="Detter J.C."/>
            <person name="Han C."/>
            <person name="Tapia R."/>
            <person name="Land M."/>
            <person name="Hauser L."/>
            <person name="Kyrpides N."/>
            <person name="Mikhailova N."/>
            <person name="Sieprawska-Lupa M."/>
            <person name="Whitman W.B."/>
            <person name="Anderson I."/>
            <person name="Woyke T."/>
        </authorList>
    </citation>
    <scope>NUCLEOTIDE SEQUENCE [LARGE SCALE GENOMIC DNA]</scope>
    <source>
        <strain evidence="11">ATCC BAA-1072 / DSM 3721 / NBRC 107634 / OCM 161 / Z-7303</strain>
    </source>
</reference>
<dbReference type="GO" id="GO:0004639">
    <property type="term" value="F:phosphoribosylaminoimidazolesuccinocarboxamide synthase activity"/>
    <property type="evidence" value="ECO:0007669"/>
    <property type="project" value="UniProtKB-UniRule"/>
</dbReference>
<feature type="domain" description="SAICAR synthetase/ADE2 N-terminal" evidence="9">
    <location>
        <begin position="6"/>
        <end position="231"/>
    </location>
</feature>
<keyword evidence="3 8" id="KW-0436">Ligase</keyword>
<dbReference type="GeneID" id="9347826"/>
<dbReference type="Proteomes" id="UP000000391">
    <property type="component" value="Chromosome"/>
</dbReference>
<protein>
    <recommendedName>
        <fullName evidence="8">Phosphoribosylaminoimidazole-succinocarboxamide synthase</fullName>
        <ecNumber evidence="8">6.3.2.6</ecNumber>
    </recommendedName>
    <alternativeName>
        <fullName evidence="8">SAICAR synthetase</fullName>
    </alternativeName>
</protein>
<evidence type="ECO:0000313" key="10">
    <source>
        <dbReference type="EMBL" id="ADI74991.1"/>
    </source>
</evidence>
<organism evidence="10 11">
    <name type="scientific">Methanohalobium evestigatum (strain ATCC BAA-1072 / DSM 3721 / NBRC 107634 / OCM 161 / Z-7303)</name>
    <dbReference type="NCBI Taxonomy" id="644295"/>
    <lineage>
        <taxon>Archaea</taxon>
        <taxon>Methanobacteriati</taxon>
        <taxon>Methanobacteriota</taxon>
        <taxon>Stenosarchaea group</taxon>
        <taxon>Methanomicrobia</taxon>
        <taxon>Methanosarcinales</taxon>
        <taxon>Methanosarcinaceae</taxon>
        <taxon>Methanohalobium</taxon>
    </lineage>
</organism>
<evidence type="ECO:0000256" key="7">
    <source>
        <dbReference type="ARBA" id="ARBA00048475"/>
    </source>
</evidence>
<keyword evidence="11" id="KW-1185">Reference proteome</keyword>
<comment type="similarity">
    <text evidence="2 8">Belongs to the SAICAR synthetase family.</text>
</comment>
<dbReference type="PROSITE" id="PS01058">
    <property type="entry name" value="SAICAR_SYNTHETASE_2"/>
    <property type="match status" value="1"/>
</dbReference>
<dbReference type="SUPFAM" id="SSF56104">
    <property type="entry name" value="SAICAR synthase-like"/>
    <property type="match status" value="1"/>
</dbReference>
<dbReference type="InterPro" id="IPR033934">
    <property type="entry name" value="SAICAR_synt_PurC"/>
</dbReference>
<name>D7EAJ2_METEZ</name>
<dbReference type="HOGENOM" id="CLU_061495_2_0_2"/>
<dbReference type="EMBL" id="CP002069">
    <property type="protein sequence ID" value="ADI74991.1"/>
    <property type="molecule type" value="Genomic_DNA"/>
</dbReference>
<evidence type="ECO:0000259" key="9">
    <source>
        <dbReference type="Pfam" id="PF01259"/>
    </source>
</evidence>
<comment type="pathway">
    <text evidence="1 8">Purine metabolism; IMP biosynthesis via de novo pathway; 5-amino-1-(5-phospho-D-ribosyl)imidazole-4-carboxamide from 5-amino-1-(5-phospho-D-ribosyl)imidazole-4-carboxylate: step 1/2.</text>
</comment>
<dbReference type="AlphaFoldDB" id="D7EAJ2"/>
<evidence type="ECO:0000256" key="8">
    <source>
        <dbReference type="HAMAP-Rule" id="MF_00137"/>
    </source>
</evidence>
<dbReference type="PANTHER" id="PTHR43599:SF3">
    <property type="entry name" value="SI:DKEY-6E2.2"/>
    <property type="match status" value="1"/>
</dbReference>
<comment type="catalytic activity">
    <reaction evidence="7 8">
        <text>5-amino-1-(5-phospho-D-ribosyl)imidazole-4-carboxylate + L-aspartate + ATP = (2S)-2-[5-amino-1-(5-phospho-beta-D-ribosyl)imidazole-4-carboxamido]succinate + ADP + phosphate + 2 H(+)</text>
        <dbReference type="Rhea" id="RHEA:22628"/>
        <dbReference type="ChEBI" id="CHEBI:15378"/>
        <dbReference type="ChEBI" id="CHEBI:29991"/>
        <dbReference type="ChEBI" id="CHEBI:30616"/>
        <dbReference type="ChEBI" id="CHEBI:43474"/>
        <dbReference type="ChEBI" id="CHEBI:58443"/>
        <dbReference type="ChEBI" id="CHEBI:77657"/>
        <dbReference type="ChEBI" id="CHEBI:456216"/>
        <dbReference type="EC" id="6.3.2.6"/>
    </reaction>
</comment>
<gene>
    <name evidence="8" type="primary">purC</name>
    <name evidence="10" type="ordered locus">Metev_2165</name>
</gene>
<keyword evidence="4 8" id="KW-0547">Nucleotide-binding</keyword>
<dbReference type="PROSITE" id="PS01057">
    <property type="entry name" value="SAICAR_SYNTHETASE_1"/>
    <property type="match status" value="1"/>
</dbReference>
<accession>D7EAJ2</accession>
<keyword evidence="5 8" id="KW-0658">Purine biosynthesis</keyword>
<dbReference type="EC" id="6.3.2.6" evidence="8"/>
<evidence type="ECO:0000256" key="5">
    <source>
        <dbReference type="ARBA" id="ARBA00022755"/>
    </source>
</evidence>
<dbReference type="InterPro" id="IPR018236">
    <property type="entry name" value="SAICAR_synthetase_CS"/>
</dbReference>
<evidence type="ECO:0000256" key="6">
    <source>
        <dbReference type="ARBA" id="ARBA00022840"/>
    </source>
</evidence>
<dbReference type="UniPathway" id="UPA00074">
    <property type="reaction ID" value="UER00131"/>
</dbReference>
<proteinExistence type="inferred from homology"/>
<evidence type="ECO:0000256" key="2">
    <source>
        <dbReference type="ARBA" id="ARBA00010190"/>
    </source>
</evidence>
<dbReference type="Pfam" id="PF01259">
    <property type="entry name" value="SAICAR_synt"/>
    <property type="match status" value="1"/>
</dbReference>
<dbReference type="NCBIfam" id="TIGR00081">
    <property type="entry name" value="purC"/>
    <property type="match status" value="1"/>
</dbReference>
<dbReference type="KEGG" id="mev:Metev_2165"/>
<dbReference type="Gene3D" id="3.30.200.20">
    <property type="entry name" value="Phosphorylase Kinase, domain 1"/>
    <property type="match status" value="1"/>
</dbReference>
<dbReference type="RefSeq" id="WP_013195556.1">
    <property type="nucleotide sequence ID" value="NC_014253.1"/>
</dbReference>